<sequence>MTTTNYNIRLDQELKDSAFAVFESYGLTPSQAIKLFLTQVAQTNTVPLSFDYQKPSNLNTPPQTSAGDYGLSGQRHK</sequence>
<dbReference type="Proteomes" id="UP001156645">
    <property type="component" value="Unassembled WGS sequence"/>
</dbReference>
<feature type="region of interest" description="Disordered" evidence="3">
    <location>
        <begin position="50"/>
        <end position="77"/>
    </location>
</feature>
<dbReference type="EMBL" id="FNAL01000022">
    <property type="protein sequence ID" value="SDE08075.1"/>
    <property type="molecule type" value="Genomic_DNA"/>
</dbReference>
<dbReference type="Gene3D" id="1.10.1220.10">
    <property type="entry name" value="Met repressor-like"/>
    <property type="match status" value="1"/>
</dbReference>
<dbReference type="PANTHER" id="PTHR38781">
    <property type="entry name" value="ANTITOXIN DINJ-RELATED"/>
    <property type="match status" value="1"/>
</dbReference>
<dbReference type="Proteomes" id="UP000198501">
    <property type="component" value="Unassembled WGS sequence"/>
</dbReference>
<name>A0A1G7A1Y7_9GAMM</name>
<reference evidence="4" key="1">
    <citation type="journal article" date="2014" name="Int. J. Syst. Evol. Microbiol.">
        <title>Complete genome of a new Firmicutes species belonging to the dominant human colonic microbiota ('Ruminococcus bicirculans') reveals two chromosomes and a selective capacity to utilize plant glucans.</title>
        <authorList>
            <consortium name="NISC Comparative Sequencing Program"/>
            <person name="Wegmann U."/>
            <person name="Louis P."/>
            <person name="Goesmann A."/>
            <person name="Henrissat B."/>
            <person name="Duncan S.H."/>
            <person name="Flint H.J."/>
        </authorList>
    </citation>
    <scope>NUCLEOTIDE SEQUENCE</scope>
    <source>
        <strain evidence="4">NBRC 103191</strain>
    </source>
</reference>
<dbReference type="RefSeq" id="WP_025652648.1">
    <property type="nucleotide sequence ID" value="NZ_BSOK01000010.1"/>
</dbReference>
<evidence type="ECO:0000313" key="6">
    <source>
        <dbReference type="Proteomes" id="UP000198501"/>
    </source>
</evidence>
<dbReference type="InterPro" id="IPR007337">
    <property type="entry name" value="RelB/DinJ"/>
</dbReference>
<accession>A0A1G7A1Y7</accession>
<dbReference type="GO" id="GO:0006351">
    <property type="term" value="P:DNA-templated transcription"/>
    <property type="evidence" value="ECO:0007669"/>
    <property type="project" value="TreeGrafter"/>
</dbReference>
<dbReference type="GeneID" id="300925252"/>
<dbReference type="Pfam" id="PF04221">
    <property type="entry name" value="RelB"/>
    <property type="match status" value="1"/>
</dbReference>
<evidence type="ECO:0000256" key="3">
    <source>
        <dbReference type="SAM" id="MobiDB-lite"/>
    </source>
</evidence>
<evidence type="ECO:0000256" key="1">
    <source>
        <dbReference type="ARBA" id="ARBA00010562"/>
    </source>
</evidence>
<reference evidence="7" key="3">
    <citation type="journal article" date="2019" name="Int. J. Syst. Evol. Microbiol.">
        <title>The Global Catalogue of Microorganisms (GCM) 10K type strain sequencing project: providing services to taxonomists for standard genome sequencing and annotation.</title>
        <authorList>
            <consortium name="The Broad Institute Genomics Platform"/>
            <consortium name="The Broad Institute Genome Sequencing Center for Infectious Disease"/>
            <person name="Wu L."/>
            <person name="Ma J."/>
        </authorList>
    </citation>
    <scope>NUCLEOTIDE SEQUENCE [LARGE SCALE GENOMIC DNA]</scope>
    <source>
        <strain evidence="7">NBRC 103191</strain>
    </source>
</reference>
<reference evidence="4" key="4">
    <citation type="submission" date="2023-01" db="EMBL/GenBank/DDBJ databases">
        <title>Draft genome sequence of Psychrobacter pacificensis strain NBRC 103191.</title>
        <authorList>
            <person name="Sun Q."/>
            <person name="Mori K."/>
        </authorList>
    </citation>
    <scope>NUCLEOTIDE SEQUENCE</scope>
    <source>
        <strain evidence="4">NBRC 103191</strain>
    </source>
</reference>
<dbReference type="PANTHER" id="PTHR38781:SF1">
    <property type="entry name" value="ANTITOXIN DINJ-RELATED"/>
    <property type="match status" value="1"/>
</dbReference>
<gene>
    <name evidence="4" type="ORF">GCM10007915_07640</name>
    <name evidence="5" type="ORF">SAMN05660405_02267</name>
</gene>
<reference evidence="5 6" key="2">
    <citation type="submission" date="2016-10" db="EMBL/GenBank/DDBJ databases">
        <authorList>
            <person name="de Groot N.N."/>
        </authorList>
    </citation>
    <scope>NUCLEOTIDE SEQUENCE [LARGE SCALE GENOMIC DNA]</scope>
    <source>
        <strain evidence="5 6">DSM 23406</strain>
    </source>
</reference>
<dbReference type="AlphaFoldDB" id="A0A1G7A1Y7"/>
<evidence type="ECO:0000313" key="4">
    <source>
        <dbReference type="EMBL" id="GLR28526.1"/>
    </source>
</evidence>
<keyword evidence="7" id="KW-1185">Reference proteome</keyword>
<dbReference type="InterPro" id="IPR013321">
    <property type="entry name" value="Arc_rbn_hlx_hlx"/>
</dbReference>
<evidence type="ECO:0000313" key="7">
    <source>
        <dbReference type="Proteomes" id="UP001156645"/>
    </source>
</evidence>
<protein>
    <submittedName>
        <fullName evidence="5">RHH-type transcriptional regulator, rel operon repressor / antitoxin RelB</fullName>
    </submittedName>
</protein>
<proteinExistence type="inferred from homology"/>
<feature type="compositionally biased region" description="Polar residues" evidence="3">
    <location>
        <begin position="54"/>
        <end position="66"/>
    </location>
</feature>
<dbReference type="EMBL" id="BSOK01000010">
    <property type="protein sequence ID" value="GLR28526.1"/>
    <property type="molecule type" value="Genomic_DNA"/>
</dbReference>
<keyword evidence="2" id="KW-1277">Toxin-antitoxin system</keyword>
<organism evidence="5 6">
    <name type="scientific">Psychrobacter pacificensis</name>
    <dbReference type="NCBI Taxonomy" id="112002"/>
    <lineage>
        <taxon>Bacteria</taxon>
        <taxon>Pseudomonadati</taxon>
        <taxon>Pseudomonadota</taxon>
        <taxon>Gammaproteobacteria</taxon>
        <taxon>Moraxellales</taxon>
        <taxon>Moraxellaceae</taxon>
        <taxon>Psychrobacter</taxon>
    </lineage>
</organism>
<dbReference type="GO" id="GO:0006355">
    <property type="term" value="P:regulation of DNA-templated transcription"/>
    <property type="evidence" value="ECO:0007669"/>
    <property type="project" value="InterPro"/>
</dbReference>
<comment type="similarity">
    <text evidence="1">Belongs to the RelB/DinJ antitoxin family.</text>
</comment>
<dbReference type="NCBIfam" id="TIGR02384">
    <property type="entry name" value="RelB_DinJ"/>
    <property type="match status" value="1"/>
</dbReference>
<evidence type="ECO:0000313" key="5">
    <source>
        <dbReference type="EMBL" id="SDE08075.1"/>
    </source>
</evidence>
<evidence type="ECO:0000256" key="2">
    <source>
        <dbReference type="ARBA" id="ARBA00022649"/>
    </source>
</evidence>